<keyword evidence="3" id="KW-1185">Reference proteome</keyword>
<comment type="caution">
    <text evidence="2">The sequence shown here is derived from an EMBL/GenBank/DDBJ whole genome shotgun (WGS) entry which is preliminary data.</text>
</comment>
<sequence length="306" mass="34168">MPLSRRERFSLKSQIVEVLDNDKDWDYRRVNLLLIEYGCEPLGGYNNENFAFEDSIKNAADADLLEIFSIITGVEPAVAQGQIEDAESSIWSSGYVRVFLSHSAHHKQFIGQVADELAVSGIHAFVAHDTMEYEQPWQDQIESGLRTMQAFVALVHPEFLTSPWCQQEVGWALGRGVPRYVIRYPVDPAGFIGRTQWPQGNDLSARQVAALILGWVSRIPEFSDQIVEGLLAALSASQNYIDAGATARRLATIDTLTTHQWTKLAEIYHSNDQVGRAGVVGQALTPYYRSHGQAWPPAQPTQPDPF</sequence>
<evidence type="ECO:0000313" key="3">
    <source>
        <dbReference type="Proteomes" id="UP000298170"/>
    </source>
</evidence>
<dbReference type="Gene3D" id="3.40.50.10140">
    <property type="entry name" value="Toll/interleukin-1 receptor homology (TIR) domain"/>
    <property type="match status" value="1"/>
</dbReference>
<dbReference type="AlphaFoldDB" id="A0A4V3ISX8"/>
<dbReference type="InterPro" id="IPR000157">
    <property type="entry name" value="TIR_dom"/>
</dbReference>
<gene>
    <name evidence="2" type="ORF">E3T39_01875</name>
</gene>
<accession>A0A4V3ISX8</accession>
<dbReference type="Pfam" id="PF13676">
    <property type="entry name" value="TIR_2"/>
    <property type="match status" value="1"/>
</dbReference>
<proteinExistence type="predicted"/>
<dbReference type="SUPFAM" id="SSF52200">
    <property type="entry name" value="Toll/Interleukin receptor TIR domain"/>
    <property type="match status" value="1"/>
</dbReference>
<evidence type="ECO:0000259" key="1">
    <source>
        <dbReference type="Pfam" id="PF13676"/>
    </source>
</evidence>
<dbReference type="EMBL" id="SOHJ01000002">
    <property type="protein sequence ID" value="TFD62711.1"/>
    <property type="molecule type" value="Genomic_DNA"/>
</dbReference>
<feature type="domain" description="TIR" evidence="1">
    <location>
        <begin position="98"/>
        <end position="174"/>
    </location>
</feature>
<dbReference type="Proteomes" id="UP000298170">
    <property type="component" value="Unassembled WGS sequence"/>
</dbReference>
<dbReference type="OrthoDB" id="344630at2"/>
<dbReference type="InterPro" id="IPR035897">
    <property type="entry name" value="Toll_tir_struct_dom_sf"/>
</dbReference>
<name>A0A4V3ISX8_9MICO</name>
<evidence type="ECO:0000313" key="2">
    <source>
        <dbReference type="EMBL" id="TFD62711.1"/>
    </source>
</evidence>
<keyword evidence="2" id="KW-0675">Receptor</keyword>
<dbReference type="GO" id="GO:0007165">
    <property type="term" value="P:signal transduction"/>
    <property type="evidence" value="ECO:0007669"/>
    <property type="project" value="InterPro"/>
</dbReference>
<reference evidence="2 3" key="1">
    <citation type="submission" date="2019-03" db="EMBL/GenBank/DDBJ databases">
        <title>Genomics of glacier-inhabiting Cryobacterium strains.</title>
        <authorList>
            <person name="Liu Q."/>
            <person name="Xin Y.-H."/>
        </authorList>
    </citation>
    <scope>NUCLEOTIDE SEQUENCE [LARGE SCALE GENOMIC DNA]</scope>
    <source>
        <strain evidence="2 3">Sr39</strain>
    </source>
</reference>
<protein>
    <submittedName>
        <fullName evidence="2">Toll/interleukin-1 receptor domain-containing protein</fullName>
    </submittedName>
</protein>
<organism evidence="2 3">
    <name type="scientific">Cryobacterium suzukii</name>
    <dbReference type="NCBI Taxonomy" id="1259198"/>
    <lineage>
        <taxon>Bacteria</taxon>
        <taxon>Bacillati</taxon>
        <taxon>Actinomycetota</taxon>
        <taxon>Actinomycetes</taxon>
        <taxon>Micrococcales</taxon>
        <taxon>Microbacteriaceae</taxon>
        <taxon>Cryobacterium</taxon>
    </lineage>
</organism>